<dbReference type="Proteomes" id="UP000610293">
    <property type="component" value="Unassembled WGS sequence"/>
</dbReference>
<dbReference type="InterPro" id="IPR025309">
    <property type="entry name" value="KTSC_dom"/>
</dbReference>
<dbReference type="AlphaFoldDB" id="A0AAE2Q2L8"/>
<name>A0AAE2Q2L8_PSEFL</name>
<sequence>MDMIAVRSGAMTAVGYDPDTRKMCIRFQQGHSYDFCNVPPAIHQGLMLAGSKGSYYNQFIRDRYRC</sequence>
<gene>
    <name evidence="2" type="ORF">IFU03_23665</name>
</gene>
<comment type="caution">
    <text evidence="2">The sequence shown here is derived from an EMBL/GenBank/DDBJ whole genome shotgun (WGS) entry which is preliminary data.</text>
</comment>
<evidence type="ECO:0000313" key="2">
    <source>
        <dbReference type="EMBL" id="MBD8272758.1"/>
    </source>
</evidence>
<feature type="domain" description="KTSC" evidence="1">
    <location>
        <begin position="8"/>
        <end position="64"/>
    </location>
</feature>
<protein>
    <submittedName>
        <fullName evidence="2">KTSC domain-containing protein</fullName>
    </submittedName>
</protein>
<dbReference type="EMBL" id="JACYNJ010000018">
    <property type="protein sequence ID" value="MBD8272758.1"/>
    <property type="molecule type" value="Genomic_DNA"/>
</dbReference>
<evidence type="ECO:0000313" key="3">
    <source>
        <dbReference type="Proteomes" id="UP000610293"/>
    </source>
</evidence>
<dbReference type="Pfam" id="PF13619">
    <property type="entry name" value="KTSC"/>
    <property type="match status" value="1"/>
</dbReference>
<organism evidence="2 3">
    <name type="scientific">Pseudomonas fluorescens</name>
    <dbReference type="NCBI Taxonomy" id="294"/>
    <lineage>
        <taxon>Bacteria</taxon>
        <taxon>Pseudomonadati</taxon>
        <taxon>Pseudomonadota</taxon>
        <taxon>Gammaproteobacteria</taxon>
        <taxon>Pseudomonadales</taxon>
        <taxon>Pseudomonadaceae</taxon>
        <taxon>Pseudomonas</taxon>
    </lineage>
</organism>
<accession>A0AAE2Q2L8</accession>
<proteinExistence type="predicted"/>
<reference evidence="2" key="1">
    <citation type="journal article" date="2020" name="FEMS Microbiol. Ecol.">
        <title>Temporal dynamics of bacterial communities during seed development and maturation.</title>
        <authorList>
            <person name="Chesneau G."/>
            <person name="Torres-Cortes G."/>
            <person name="Briand M."/>
            <person name="Darrasse A."/>
            <person name="Preveaux A."/>
            <person name="Marais C."/>
            <person name="Jacques M.A."/>
            <person name="Shade A."/>
            <person name="Barret M."/>
        </authorList>
    </citation>
    <scope>NUCLEOTIDE SEQUENCE</scope>
    <source>
        <strain evidence="2">CFBP13533</strain>
    </source>
</reference>
<evidence type="ECO:0000259" key="1">
    <source>
        <dbReference type="Pfam" id="PF13619"/>
    </source>
</evidence>